<dbReference type="RefSeq" id="WP_422920616.1">
    <property type="nucleotide sequence ID" value="NZ_JAMZEJ010000008.1"/>
</dbReference>
<dbReference type="InterPro" id="IPR001789">
    <property type="entry name" value="Sig_transdc_resp-reg_receiver"/>
</dbReference>
<dbReference type="InterPro" id="IPR036890">
    <property type="entry name" value="HATPase_C_sf"/>
</dbReference>
<dbReference type="InterPro" id="IPR005467">
    <property type="entry name" value="His_kinase_dom"/>
</dbReference>
<dbReference type="SMART" id="SM00388">
    <property type="entry name" value="HisKA"/>
    <property type="match status" value="1"/>
</dbReference>
<dbReference type="Gene3D" id="3.30.450.40">
    <property type="match status" value="1"/>
</dbReference>
<evidence type="ECO:0000256" key="1">
    <source>
        <dbReference type="ARBA" id="ARBA00000085"/>
    </source>
</evidence>
<feature type="domain" description="Histidine kinase" evidence="8">
    <location>
        <begin position="486"/>
        <end position="710"/>
    </location>
</feature>
<dbReference type="InterPro" id="IPR000014">
    <property type="entry name" value="PAS"/>
</dbReference>
<dbReference type="SUPFAM" id="SSF55874">
    <property type="entry name" value="ATPase domain of HSP90 chaperone/DNA topoisomerase II/histidine kinase"/>
    <property type="match status" value="1"/>
</dbReference>
<dbReference type="InterPro" id="IPR003594">
    <property type="entry name" value="HATPase_dom"/>
</dbReference>
<reference evidence="12 13" key="1">
    <citation type="submission" date="2022-06" db="EMBL/GenBank/DDBJ databases">
        <title>Rhizosaccharibacter gen. nov. sp. nov. KSS12, endophytic bacteria isolated from sugarcane.</title>
        <authorList>
            <person name="Pitiwittayakul N."/>
        </authorList>
    </citation>
    <scope>NUCLEOTIDE SEQUENCE [LARGE SCALE GENOMIC DNA]</scope>
    <source>
        <strain evidence="12 13">KSS12</strain>
    </source>
</reference>
<dbReference type="SMART" id="SM00091">
    <property type="entry name" value="PAS"/>
    <property type="match status" value="2"/>
</dbReference>
<dbReference type="InterPro" id="IPR029016">
    <property type="entry name" value="GAF-like_dom_sf"/>
</dbReference>
<dbReference type="SMART" id="SM00387">
    <property type="entry name" value="HATPase_c"/>
    <property type="match status" value="1"/>
</dbReference>
<evidence type="ECO:0000313" key="13">
    <source>
        <dbReference type="Proteomes" id="UP001524547"/>
    </source>
</evidence>
<evidence type="ECO:0000256" key="6">
    <source>
        <dbReference type="PROSITE-ProRule" id="PRU00169"/>
    </source>
</evidence>
<dbReference type="PROSITE" id="PS50113">
    <property type="entry name" value="PAC"/>
    <property type="match status" value="1"/>
</dbReference>
<dbReference type="InterPro" id="IPR003661">
    <property type="entry name" value="HisK_dim/P_dom"/>
</dbReference>
<dbReference type="SMART" id="SM00086">
    <property type="entry name" value="PAC"/>
    <property type="match status" value="1"/>
</dbReference>
<dbReference type="InterPro" id="IPR003018">
    <property type="entry name" value="GAF"/>
</dbReference>
<dbReference type="Proteomes" id="UP001524547">
    <property type="component" value="Unassembled WGS sequence"/>
</dbReference>
<dbReference type="CDD" id="cd18161">
    <property type="entry name" value="REC_hyHK_blue-like"/>
    <property type="match status" value="1"/>
</dbReference>
<dbReference type="Pfam" id="PF13188">
    <property type="entry name" value="PAS_8"/>
    <property type="match status" value="1"/>
</dbReference>
<evidence type="ECO:0000259" key="10">
    <source>
        <dbReference type="PROSITE" id="PS50112"/>
    </source>
</evidence>
<dbReference type="Gene3D" id="1.10.287.130">
    <property type="match status" value="1"/>
</dbReference>
<name>A0ABT1VZT2_9PROT</name>
<comment type="caution">
    <text evidence="12">The sequence shown here is derived from an EMBL/GenBank/DDBJ whole genome shotgun (WGS) entry which is preliminary data.</text>
</comment>
<dbReference type="CDD" id="cd00130">
    <property type="entry name" value="PAS"/>
    <property type="match status" value="1"/>
</dbReference>
<dbReference type="PROSITE" id="PS50112">
    <property type="entry name" value="PAS"/>
    <property type="match status" value="1"/>
</dbReference>
<proteinExistence type="predicted"/>
<dbReference type="SUPFAM" id="SSF55785">
    <property type="entry name" value="PYP-like sensor domain (PAS domain)"/>
    <property type="match status" value="2"/>
</dbReference>
<dbReference type="PRINTS" id="PR00344">
    <property type="entry name" value="BCTRLSENSOR"/>
</dbReference>
<feature type="modified residue" description="4-aspartylphosphate" evidence="6">
    <location>
        <position position="783"/>
    </location>
</feature>
<dbReference type="PROSITE" id="PS50110">
    <property type="entry name" value="RESPONSE_REGULATORY"/>
    <property type="match status" value="1"/>
</dbReference>
<dbReference type="InterPro" id="IPR004358">
    <property type="entry name" value="Sig_transdc_His_kin-like_C"/>
</dbReference>
<dbReference type="InterPro" id="IPR000700">
    <property type="entry name" value="PAS-assoc_C"/>
</dbReference>
<evidence type="ECO:0000259" key="9">
    <source>
        <dbReference type="PROSITE" id="PS50110"/>
    </source>
</evidence>
<dbReference type="EC" id="2.7.13.3" evidence="2"/>
<evidence type="ECO:0000259" key="11">
    <source>
        <dbReference type="PROSITE" id="PS50113"/>
    </source>
</evidence>
<feature type="domain" description="PAC" evidence="11">
    <location>
        <begin position="106"/>
        <end position="160"/>
    </location>
</feature>
<dbReference type="PANTHER" id="PTHR43065:SF42">
    <property type="entry name" value="TWO-COMPONENT SENSOR PPRA"/>
    <property type="match status" value="1"/>
</dbReference>
<evidence type="ECO:0000256" key="5">
    <source>
        <dbReference type="ARBA" id="ARBA00022777"/>
    </source>
</evidence>
<dbReference type="InterPro" id="IPR011006">
    <property type="entry name" value="CheY-like_superfamily"/>
</dbReference>
<keyword evidence="3 6" id="KW-0597">Phosphoprotein</keyword>
<gene>
    <name evidence="12" type="ORF">NFI88_13545</name>
</gene>
<organism evidence="12 13">
    <name type="scientific">Rhizosaccharibacter radicis</name>
    <dbReference type="NCBI Taxonomy" id="2782605"/>
    <lineage>
        <taxon>Bacteria</taxon>
        <taxon>Pseudomonadati</taxon>
        <taxon>Pseudomonadota</taxon>
        <taxon>Alphaproteobacteria</taxon>
        <taxon>Acetobacterales</taxon>
        <taxon>Acetobacteraceae</taxon>
        <taxon>Rhizosaccharibacter</taxon>
    </lineage>
</organism>
<feature type="domain" description="Response regulatory" evidence="9">
    <location>
        <begin position="733"/>
        <end position="849"/>
    </location>
</feature>
<dbReference type="SMART" id="SM00448">
    <property type="entry name" value="REC"/>
    <property type="match status" value="1"/>
</dbReference>
<dbReference type="Gene3D" id="3.40.50.2300">
    <property type="match status" value="1"/>
</dbReference>
<dbReference type="CDD" id="cd00082">
    <property type="entry name" value="HisKA"/>
    <property type="match status" value="1"/>
</dbReference>
<feature type="region of interest" description="Disordered" evidence="7">
    <location>
        <begin position="1"/>
        <end position="28"/>
    </location>
</feature>
<dbReference type="Pfam" id="PF00512">
    <property type="entry name" value="HisKA"/>
    <property type="match status" value="1"/>
</dbReference>
<dbReference type="InterPro" id="IPR001610">
    <property type="entry name" value="PAC"/>
</dbReference>
<comment type="catalytic activity">
    <reaction evidence="1">
        <text>ATP + protein L-histidine = ADP + protein N-phospho-L-histidine.</text>
        <dbReference type="EC" id="2.7.13.3"/>
    </reaction>
</comment>
<dbReference type="Gene3D" id="3.30.565.10">
    <property type="entry name" value="Histidine kinase-like ATPase, C-terminal domain"/>
    <property type="match status" value="1"/>
</dbReference>
<feature type="domain" description="PAS" evidence="10">
    <location>
        <begin position="32"/>
        <end position="81"/>
    </location>
</feature>
<dbReference type="PROSITE" id="PS50109">
    <property type="entry name" value="HIS_KIN"/>
    <property type="match status" value="1"/>
</dbReference>
<sequence length="851" mass="92802">MPDDPAAMAGSPAWSVPRPGPGAAASIPTPPDDDAFRFIVHVLHLPTVVTDPHLPDNPIIYANDAFLSICGRSRDEVLGRNCRFMQGKDTHPAALAELRAAIAAARPVTVDILNYRADGTPFLNELHVAPIPGPDGAPRYFFGCQLDATGERETRHRLRLSEERWRGCFERMQDGFMVGELVPGADGAPADWRCLEINDAWEELVGLPRGAVLGRVATDALEGLEPEWLAEFARVVETGEPVSVTRWVSILDKAFEARIFRPGPNQFAVLFRDVTDRLRDEARRNMLLELGDQLRANLHPDELAFRAATLLGRTLRVSRAGYGSVDADRETIAIARGWRDDGDVTPLRVMRFRDYGTYIDDLKRGRSVAIADVRLDPRTAARADVLEALGSRAFVNVPVMENGVVALFYVGHPERRDWSAEELALVREVAERTRIAVERRRVEQALRHLTTSLEAQVGQRTRELLSTEEQLRQSQKMEAVGQLTGGIAHDFNNLLTGVIGALELLERNIERGRLSEAPRFIAAAQGGAQRAAALTHRLLAFSRRQTLDPRPTDVNRLVEGMEELIRRTTGPGVDLVVRPAPALWPALVDPNQLENALLNLCINARDAMPDGGRIAVETAPEAVGESDAAARGVRPGEYVRLRVSDTGTGMTPEVMANAFDPFFTTKPLGQGTGLGLSMIYGFARQSGGHVRILSEVGQGTTMEILLPRMPDAANVAVEEALLVAPAGMSGGERVLVVDDEAAVRMLVCEVLDELGYRTIEAADGASGLALLQADERIDLLITDVGLPGGMNGRQMADAARVARPHLRVLFITGYAEGAVLADGHLDPGTEVLTKPFSLDALTSRVRSMVER</sequence>
<dbReference type="Pfam" id="PF00072">
    <property type="entry name" value="Response_reg"/>
    <property type="match status" value="1"/>
</dbReference>
<keyword evidence="13" id="KW-1185">Reference proteome</keyword>
<dbReference type="NCBIfam" id="TIGR00229">
    <property type="entry name" value="sensory_box"/>
    <property type="match status" value="1"/>
</dbReference>
<dbReference type="Pfam" id="PF01590">
    <property type="entry name" value="GAF"/>
    <property type="match status" value="1"/>
</dbReference>
<protein>
    <recommendedName>
        <fullName evidence="2">histidine kinase</fullName>
        <ecNumber evidence="2">2.7.13.3</ecNumber>
    </recommendedName>
</protein>
<dbReference type="EMBL" id="JAMZEJ010000008">
    <property type="protein sequence ID" value="MCQ8241861.1"/>
    <property type="molecule type" value="Genomic_DNA"/>
</dbReference>
<evidence type="ECO:0000256" key="3">
    <source>
        <dbReference type="ARBA" id="ARBA00022553"/>
    </source>
</evidence>
<evidence type="ECO:0000256" key="4">
    <source>
        <dbReference type="ARBA" id="ARBA00022679"/>
    </source>
</evidence>
<accession>A0ABT1VZT2</accession>
<dbReference type="Pfam" id="PF02518">
    <property type="entry name" value="HATPase_c"/>
    <property type="match status" value="1"/>
</dbReference>
<dbReference type="Gene3D" id="3.30.450.20">
    <property type="entry name" value="PAS domain"/>
    <property type="match status" value="2"/>
</dbReference>
<dbReference type="SMART" id="SM00065">
    <property type="entry name" value="GAF"/>
    <property type="match status" value="1"/>
</dbReference>
<keyword evidence="4" id="KW-0808">Transferase</keyword>
<evidence type="ECO:0000256" key="7">
    <source>
        <dbReference type="SAM" id="MobiDB-lite"/>
    </source>
</evidence>
<dbReference type="SUPFAM" id="SSF47384">
    <property type="entry name" value="Homodimeric domain of signal transducing histidine kinase"/>
    <property type="match status" value="1"/>
</dbReference>
<evidence type="ECO:0000313" key="12">
    <source>
        <dbReference type="EMBL" id="MCQ8241861.1"/>
    </source>
</evidence>
<evidence type="ECO:0000259" key="8">
    <source>
        <dbReference type="PROSITE" id="PS50109"/>
    </source>
</evidence>
<dbReference type="SUPFAM" id="SSF55781">
    <property type="entry name" value="GAF domain-like"/>
    <property type="match status" value="1"/>
</dbReference>
<evidence type="ECO:0000256" key="2">
    <source>
        <dbReference type="ARBA" id="ARBA00012438"/>
    </source>
</evidence>
<dbReference type="Pfam" id="PF13426">
    <property type="entry name" value="PAS_9"/>
    <property type="match status" value="1"/>
</dbReference>
<dbReference type="InterPro" id="IPR035965">
    <property type="entry name" value="PAS-like_dom_sf"/>
</dbReference>
<dbReference type="SUPFAM" id="SSF52172">
    <property type="entry name" value="CheY-like"/>
    <property type="match status" value="1"/>
</dbReference>
<keyword evidence="5" id="KW-0418">Kinase</keyword>
<dbReference type="InterPro" id="IPR036097">
    <property type="entry name" value="HisK_dim/P_sf"/>
</dbReference>
<dbReference type="PANTHER" id="PTHR43065">
    <property type="entry name" value="SENSOR HISTIDINE KINASE"/>
    <property type="match status" value="1"/>
</dbReference>